<name>A0A4C1YYM7_EUMVA</name>
<comment type="caution">
    <text evidence="2">The sequence shown here is derived from an EMBL/GenBank/DDBJ whole genome shotgun (WGS) entry which is preliminary data.</text>
</comment>
<evidence type="ECO:0000313" key="2">
    <source>
        <dbReference type="EMBL" id="GBP81426.1"/>
    </source>
</evidence>
<sequence>MLPGCTRLPKIPPKKMTTQRYQPPLSRSGSAITVPPRSQSEGTVEKPEEEEKPTMIYIYIIKGYVREPYYNLQSKKAFALAQRRLVPKPWRNTLALT</sequence>
<dbReference type="Proteomes" id="UP000299102">
    <property type="component" value="Unassembled WGS sequence"/>
</dbReference>
<organism evidence="2 3">
    <name type="scientific">Eumeta variegata</name>
    <name type="common">Bagworm moth</name>
    <name type="synonym">Eumeta japonica</name>
    <dbReference type="NCBI Taxonomy" id="151549"/>
    <lineage>
        <taxon>Eukaryota</taxon>
        <taxon>Metazoa</taxon>
        <taxon>Ecdysozoa</taxon>
        <taxon>Arthropoda</taxon>
        <taxon>Hexapoda</taxon>
        <taxon>Insecta</taxon>
        <taxon>Pterygota</taxon>
        <taxon>Neoptera</taxon>
        <taxon>Endopterygota</taxon>
        <taxon>Lepidoptera</taxon>
        <taxon>Glossata</taxon>
        <taxon>Ditrysia</taxon>
        <taxon>Tineoidea</taxon>
        <taxon>Psychidae</taxon>
        <taxon>Oiketicinae</taxon>
        <taxon>Eumeta</taxon>
    </lineage>
</organism>
<evidence type="ECO:0000313" key="3">
    <source>
        <dbReference type="Proteomes" id="UP000299102"/>
    </source>
</evidence>
<feature type="region of interest" description="Disordered" evidence="1">
    <location>
        <begin position="1"/>
        <end position="50"/>
    </location>
</feature>
<proteinExistence type="predicted"/>
<keyword evidence="3" id="KW-1185">Reference proteome</keyword>
<dbReference type="EMBL" id="BGZK01001511">
    <property type="protein sequence ID" value="GBP81426.1"/>
    <property type="molecule type" value="Genomic_DNA"/>
</dbReference>
<accession>A0A4C1YYM7</accession>
<evidence type="ECO:0000256" key="1">
    <source>
        <dbReference type="SAM" id="MobiDB-lite"/>
    </source>
</evidence>
<reference evidence="2 3" key="1">
    <citation type="journal article" date="2019" name="Commun. Biol.">
        <title>The bagworm genome reveals a unique fibroin gene that provides high tensile strength.</title>
        <authorList>
            <person name="Kono N."/>
            <person name="Nakamura H."/>
            <person name="Ohtoshi R."/>
            <person name="Tomita M."/>
            <person name="Numata K."/>
            <person name="Arakawa K."/>
        </authorList>
    </citation>
    <scope>NUCLEOTIDE SEQUENCE [LARGE SCALE GENOMIC DNA]</scope>
</reference>
<protein>
    <submittedName>
        <fullName evidence="2">Uncharacterized protein</fullName>
    </submittedName>
</protein>
<dbReference type="AlphaFoldDB" id="A0A4C1YYM7"/>
<feature type="compositionally biased region" description="Polar residues" evidence="1">
    <location>
        <begin position="16"/>
        <end position="42"/>
    </location>
</feature>
<gene>
    <name evidence="2" type="ORF">EVAR_63993_1</name>
</gene>